<evidence type="ECO:0000259" key="1">
    <source>
        <dbReference type="Pfam" id="PF18198"/>
    </source>
</evidence>
<dbReference type="Pfam" id="PF18199">
    <property type="entry name" value="Dynein_C"/>
    <property type="match status" value="1"/>
</dbReference>
<reference evidence="3" key="1">
    <citation type="submission" date="2020-09" db="EMBL/GenBank/DDBJ databases">
        <authorList>
            <person name="Kikuchi T."/>
        </authorList>
    </citation>
    <scope>NUCLEOTIDE SEQUENCE</scope>
    <source>
        <strain evidence="3">Ka4C1</strain>
    </source>
</reference>
<comment type="caution">
    <text evidence="3">The sequence shown here is derived from an EMBL/GenBank/DDBJ whole genome shotgun (WGS) entry which is preliminary data.</text>
</comment>
<evidence type="ECO:0000313" key="3">
    <source>
        <dbReference type="EMBL" id="CAD5211535.1"/>
    </source>
</evidence>
<dbReference type="Proteomes" id="UP000659654">
    <property type="component" value="Unassembled WGS sequence"/>
</dbReference>
<evidence type="ECO:0000259" key="2">
    <source>
        <dbReference type="Pfam" id="PF18199"/>
    </source>
</evidence>
<dbReference type="Pfam" id="PF18198">
    <property type="entry name" value="AAA_lid_11"/>
    <property type="match status" value="1"/>
</dbReference>
<keyword evidence="4" id="KW-1185">Reference proteome</keyword>
<dbReference type="Gene3D" id="3.10.490.20">
    <property type="match status" value="1"/>
</dbReference>
<accession>A0A7I8XQ93</accession>
<feature type="domain" description="Dynein heavy chain C-terminal" evidence="2">
    <location>
        <begin position="86"/>
        <end position="264"/>
    </location>
</feature>
<dbReference type="GO" id="GO:0030286">
    <property type="term" value="C:dynein complex"/>
    <property type="evidence" value="ECO:0007669"/>
    <property type="project" value="InterPro"/>
</dbReference>
<dbReference type="Gene3D" id="1.10.8.720">
    <property type="entry name" value="Region D6 of dynein motor"/>
    <property type="match status" value="1"/>
</dbReference>
<feature type="domain" description="Dynein heavy chain AAA lid" evidence="1">
    <location>
        <begin position="2"/>
        <end position="76"/>
    </location>
</feature>
<dbReference type="PANTHER" id="PTHR45703:SF22">
    <property type="entry name" value="DYNEIN CYTOPLASMIC 2 HEAVY CHAIN 1"/>
    <property type="match status" value="1"/>
</dbReference>
<dbReference type="AlphaFoldDB" id="A0A7I8XQ93"/>
<dbReference type="InterPro" id="IPR041658">
    <property type="entry name" value="AAA_lid_11"/>
</dbReference>
<dbReference type="Proteomes" id="UP000582659">
    <property type="component" value="Unassembled WGS sequence"/>
</dbReference>
<dbReference type="EMBL" id="CAJFCV020000001">
    <property type="protein sequence ID" value="CAG9088527.1"/>
    <property type="molecule type" value="Genomic_DNA"/>
</dbReference>
<dbReference type="SMR" id="A0A7I8XQ93"/>
<gene>
    <name evidence="3" type="ORF">BXYJ_LOCUS2477</name>
</gene>
<organism evidence="3 4">
    <name type="scientific">Bursaphelenchus xylophilus</name>
    <name type="common">Pinewood nematode worm</name>
    <name type="synonym">Aphelenchoides xylophilus</name>
    <dbReference type="NCBI Taxonomy" id="6326"/>
    <lineage>
        <taxon>Eukaryota</taxon>
        <taxon>Metazoa</taxon>
        <taxon>Ecdysozoa</taxon>
        <taxon>Nematoda</taxon>
        <taxon>Chromadorea</taxon>
        <taxon>Rhabditida</taxon>
        <taxon>Tylenchina</taxon>
        <taxon>Tylenchomorpha</taxon>
        <taxon>Aphelenchoidea</taxon>
        <taxon>Aphelenchoididae</taxon>
        <taxon>Bursaphelenchus</taxon>
    </lineage>
</organism>
<dbReference type="GO" id="GO:0051959">
    <property type="term" value="F:dynein light intermediate chain binding"/>
    <property type="evidence" value="ECO:0007669"/>
    <property type="project" value="InterPro"/>
</dbReference>
<proteinExistence type="predicted"/>
<dbReference type="InterPro" id="IPR042219">
    <property type="entry name" value="AAA_lid_11_sf"/>
</dbReference>
<dbReference type="OrthoDB" id="5593012at2759"/>
<sequence>MEDAIYGGRIENQLDIRVLSAYLDKFLSQKMVTSRDGELDSNLRMPEAKSMNEWLDFVKSKIPELDKPSLFGHPENLGATYELEQNALWNWTVKKIHSTLANIRKGLAGKLAPTAKTVQAAKTLLDQQTPVDWDLIWPGPEDCYHYMEKVCDKARKVKKLSTSISGQDLLNEAIDLDHLFRPTALLNALRQYSARHLNVGVNRLQFVTSLSKMQSRAPSMQTGQLKIQGAVLGGGHLMAVDQNSAAISSAPVIHVAWIGMDEPEPYRQEESAKSHCLWLQTERNSLAK</sequence>
<dbReference type="InterPro" id="IPR026983">
    <property type="entry name" value="DHC"/>
</dbReference>
<protein>
    <submittedName>
        <fullName evidence="3">(pine wood nematode) hypothetical protein</fullName>
    </submittedName>
</protein>
<dbReference type="GO" id="GO:0007018">
    <property type="term" value="P:microtubule-based movement"/>
    <property type="evidence" value="ECO:0007669"/>
    <property type="project" value="InterPro"/>
</dbReference>
<evidence type="ECO:0000313" key="4">
    <source>
        <dbReference type="Proteomes" id="UP000659654"/>
    </source>
</evidence>
<name>A0A7I8XQ93_BURXY</name>
<dbReference type="PANTHER" id="PTHR45703">
    <property type="entry name" value="DYNEIN HEAVY CHAIN"/>
    <property type="match status" value="1"/>
</dbReference>
<dbReference type="InterPro" id="IPR043160">
    <property type="entry name" value="Dynein_C_barrel"/>
</dbReference>
<dbReference type="GO" id="GO:0045505">
    <property type="term" value="F:dynein intermediate chain binding"/>
    <property type="evidence" value="ECO:0007669"/>
    <property type="project" value="InterPro"/>
</dbReference>
<dbReference type="InterPro" id="IPR041228">
    <property type="entry name" value="Dynein_C"/>
</dbReference>
<dbReference type="EMBL" id="CAJFDI010000001">
    <property type="protein sequence ID" value="CAD5211535.1"/>
    <property type="molecule type" value="Genomic_DNA"/>
</dbReference>